<evidence type="ECO:0000313" key="3">
    <source>
        <dbReference type="EMBL" id="MDP9649871.1"/>
    </source>
</evidence>
<accession>A0AB73IJJ3</accession>
<evidence type="ECO:0000313" key="4">
    <source>
        <dbReference type="Proteomes" id="UP001229486"/>
    </source>
</evidence>
<feature type="compositionally biased region" description="Polar residues" evidence="1">
    <location>
        <begin position="57"/>
        <end position="67"/>
    </location>
</feature>
<evidence type="ECO:0000256" key="1">
    <source>
        <dbReference type="SAM" id="MobiDB-lite"/>
    </source>
</evidence>
<organism evidence="3 4">
    <name type="scientific">Paraburkholderia caledonica</name>
    <dbReference type="NCBI Taxonomy" id="134536"/>
    <lineage>
        <taxon>Bacteria</taxon>
        <taxon>Pseudomonadati</taxon>
        <taxon>Pseudomonadota</taxon>
        <taxon>Betaproteobacteria</taxon>
        <taxon>Burkholderiales</taxon>
        <taxon>Burkholderiaceae</taxon>
        <taxon>Paraburkholderia</taxon>
    </lineage>
</organism>
<feature type="compositionally biased region" description="Polar residues" evidence="1">
    <location>
        <begin position="76"/>
        <end position="94"/>
    </location>
</feature>
<reference evidence="3" key="1">
    <citation type="submission" date="2023-07" db="EMBL/GenBank/DDBJ databases">
        <title>Sorghum-associated microbial communities from plants grown in Nebraska, USA.</title>
        <authorList>
            <person name="Schachtman D."/>
        </authorList>
    </citation>
    <scope>NUCLEOTIDE SEQUENCE</scope>
    <source>
        <strain evidence="3">DS1061</strain>
    </source>
</reference>
<dbReference type="Proteomes" id="UP001229486">
    <property type="component" value="Unassembled WGS sequence"/>
</dbReference>
<dbReference type="InterPro" id="IPR025421">
    <property type="entry name" value="DUF4148"/>
</dbReference>
<dbReference type="RefSeq" id="WP_392395084.1">
    <property type="nucleotide sequence ID" value="NZ_JAURTK010000007.1"/>
</dbReference>
<comment type="caution">
    <text evidence="3">The sequence shown here is derived from an EMBL/GenBank/DDBJ whole genome shotgun (WGS) entry which is preliminary data.</text>
</comment>
<keyword evidence="2" id="KW-0732">Signal</keyword>
<dbReference type="Pfam" id="PF13663">
    <property type="entry name" value="DUF4148"/>
    <property type="match status" value="1"/>
</dbReference>
<sequence length="102" mass="10414">MKNLLSISLVVIAAAVPVASFAQQTENGPLTRADVRAQSAQAAQDHRTQSKVHYPATEQSANPTGSADTGYGKQPGGSSESRTVPSLNAVSSGAASGLFAHH</sequence>
<feature type="region of interest" description="Disordered" evidence="1">
    <location>
        <begin position="26"/>
        <end position="102"/>
    </location>
</feature>
<gene>
    <name evidence="3" type="ORF">J2793_005339</name>
</gene>
<dbReference type="EMBL" id="JAURTK010000007">
    <property type="protein sequence ID" value="MDP9649871.1"/>
    <property type="molecule type" value="Genomic_DNA"/>
</dbReference>
<dbReference type="AlphaFoldDB" id="A0AB73IJJ3"/>
<feature type="signal peptide" evidence="2">
    <location>
        <begin position="1"/>
        <end position="22"/>
    </location>
</feature>
<feature type="chain" id="PRO_5044494262" description="DUF4148 domain-containing protein" evidence="2">
    <location>
        <begin position="23"/>
        <end position="102"/>
    </location>
</feature>
<evidence type="ECO:0000256" key="2">
    <source>
        <dbReference type="SAM" id="SignalP"/>
    </source>
</evidence>
<evidence type="ECO:0008006" key="5">
    <source>
        <dbReference type="Google" id="ProtNLM"/>
    </source>
</evidence>
<proteinExistence type="predicted"/>
<name>A0AB73IJJ3_9BURK</name>
<protein>
    <recommendedName>
        <fullName evidence="5">DUF4148 domain-containing protein</fullName>
    </recommendedName>
</protein>